<dbReference type="GO" id="GO:0012501">
    <property type="term" value="P:programmed cell death"/>
    <property type="evidence" value="ECO:0007669"/>
    <property type="project" value="TreeGrafter"/>
</dbReference>
<dbReference type="PANTHER" id="PTHR43557:SF4">
    <property type="entry name" value="APOPTOSIS-INDUCING FACTOR 1, MITOCHONDRIAL"/>
    <property type="match status" value="1"/>
</dbReference>
<name>A0A6J6RWN7_9ZZZZ</name>
<proteinExistence type="predicted"/>
<evidence type="ECO:0000313" key="5">
    <source>
        <dbReference type="EMBL" id="CAB4727170.1"/>
    </source>
</evidence>
<feature type="domain" description="FAD/NAD(P)-binding" evidence="4">
    <location>
        <begin position="7"/>
        <end position="309"/>
    </location>
</feature>
<keyword evidence="1" id="KW-0285">Flavoprotein</keyword>
<dbReference type="PRINTS" id="PR00368">
    <property type="entry name" value="FADPNR"/>
</dbReference>
<protein>
    <submittedName>
        <fullName evidence="5">Unannotated protein</fullName>
    </submittedName>
</protein>
<dbReference type="Pfam" id="PF07992">
    <property type="entry name" value="Pyr_redox_2"/>
    <property type="match status" value="1"/>
</dbReference>
<keyword evidence="2" id="KW-0274">FAD</keyword>
<dbReference type="InterPro" id="IPR036188">
    <property type="entry name" value="FAD/NAD-bd_sf"/>
</dbReference>
<dbReference type="PANTHER" id="PTHR43557">
    <property type="entry name" value="APOPTOSIS-INDUCING FACTOR 1"/>
    <property type="match status" value="1"/>
</dbReference>
<dbReference type="SUPFAM" id="SSF51905">
    <property type="entry name" value="FAD/NAD(P)-binding domain"/>
    <property type="match status" value="1"/>
</dbReference>
<dbReference type="SUPFAM" id="SSF55424">
    <property type="entry name" value="FAD/NAD-linked reductases, dimerisation (C-terminal) domain"/>
    <property type="match status" value="1"/>
</dbReference>
<dbReference type="PRINTS" id="PR00411">
    <property type="entry name" value="PNDRDTASEI"/>
</dbReference>
<dbReference type="GO" id="GO:0005739">
    <property type="term" value="C:mitochondrion"/>
    <property type="evidence" value="ECO:0007669"/>
    <property type="project" value="TreeGrafter"/>
</dbReference>
<gene>
    <name evidence="5" type="ORF">UFOPK2761_00253</name>
</gene>
<dbReference type="InterPro" id="IPR016156">
    <property type="entry name" value="FAD/NAD-linked_Rdtase_dimer_sf"/>
</dbReference>
<evidence type="ECO:0000256" key="1">
    <source>
        <dbReference type="ARBA" id="ARBA00022630"/>
    </source>
</evidence>
<reference evidence="5" key="1">
    <citation type="submission" date="2020-05" db="EMBL/GenBank/DDBJ databases">
        <authorList>
            <person name="Chiriac C."/>
            <person name="Salcher M."/>
            <person name="Ghai R."/>
            <person name="Kavagutti S V."/>
        </authorList>
    </citation>
    <scope>NUCLEOTIDE SEQUENCE</scope>
</reference>
<keyword evidence="3" id="KW-0560">Oxidoreductase</keyword>
<evidence type="ECO:0000256" key="3">
    <source>
        <dbReference type="ARBA" id="ARBA00023002"/>
    </source>
</evidence>
<dbReference type="InterPro" id="IPR023753">
    <property type="entry name" value="FAD/NAD-binding_dom"/>
</dbReference>
<dbReference type="GO" id="GO:0071949">
    <property type="term" value="F:FAD binding"/>
    <property type="evidence" value="ECO:0007669"/>
    <property type="project" value="TreeGrafter"/>
</dbReference>
<dbReference type="AlphaFoldDB" id="A0A6J6RWN7"/>
<dbReference type="GO" id="GO:0033108">
    <property type="term" value="P:mitochondrial respiratory chain complex assembly"/>
    <property type="evidence" value="ECO:0007669"/>
    <property type="project" value="TreeGrafter"/>
</dbReference>
<sequence>MSTEHHQFVIVGAGMAADAAAHGIRDQGAEGSIAILGEEPTIPFPRPALSKKLWTDPEFTVENTALDTVRDTDALLHLETRVVGIDTDAHEVRTEDGRTVRYDKLLVTTGGHPRTIADLPPGDRVLYYRSLTDYQRLRGLVDSGAEGGAGDRPHVAVVGGGYIGTEIAAALVQQGCRVTLLHPDEVLGGPMFPASLARDFQRRFTDAGVDVRGGATVTGGSESADGVRLELEGGGSLEADLAVVGLGIEPATSFLEGVVDLAEDGGVLVDERLRASAPDVYAAGDVATYPDPVLGRTRVEHVDNATTMGETAGRILAGSDEVHDHTPMFYSDVFDLGYQAVGTLDASLETFVDEVEGGAVAYYLSSTEVVGVLLWNLDEGMDEATELLAKHTRPADAADLAGTITP</sequence>
<dbReference type="EMBL" id="CAEZYQ010000001">
    <property type="protein sequence ID" value="CAB4727170.1"/>
    <property type="molecule type" value="Genomic_DNA"/>
</dbReference>
<dbReference type="InterPro" id="IPR050446">
    <property type="entry name" value="FAD-oxidoreductase/Apoptosis"/>
</dbReference>
<evidence type="ECO:0000259" key="4">
    <source>
        <dbReference type="Pfam" id="PF07992"/>
    </source>
</evidence>
<dbReference type="Gene3D" id="3.30.390.30">
    <property type="match status" value="1"/>
</dbReference>
<accession>A0A6J6RWN7</accession>
<dbReference type="Gene3D" id="3.50.50.60">
    <property type="entry name" value="FAD/NAD(P)-binding domain"/>
    <property type="match status" value="2"/>
</dbReference>
<dbReference type="GO" id="GO:0016174">
    <property type="term" value="F:NAD(P)H oxidase H2O2-forming activity"/>
    <property type="evidence" value="ECO:0007669"/>
    <property type="project" value="TreeGrafter"/>
</dbReference>
<organism evidence="5">
    <name type="scientific">freshwater metagenome</name>
    <dbReference type="NCBI Taxonomy" id="449393"/>
    <lineage>
        <taxon>unclassified sequences</taxon>
        <taxon>metagenomes</taxon>
        <taxon>ecological metagenomes</taxon>
    </lineage>
</organism>
<evidence type="ECO:0000256" key="2">
    <source>
        <dbReference type="ARBA" id="ARBA00022827"/>
    </source>
</evidence>